<reference evidence="1 2" key="1">
    <citation type="journal article" date="2015" name="Int. J. Syst. Evol. Microbiol.">
        <title>Hyunsoonleella pacifica sp. nov., isolated from seawater of South Pacific Gyre.</title>
        <authorList>
            <person name="Gao X."/>
            <person name="Zhang Z."/>
            <person name="Dai X."/>
            <person name="Zhang X.H."/>
        </authorList>
    </citation>
    <scope>NUCLEOTIDE SEQUENCE [LARGE SCALE GENOMIC DNA]</scope>
    <source>
        <strain evidence="1 2">SW033</strain>
    </source>
</reference>
<dbReference type="RefSeq" id="WP_130935125.1">
    <property type="nucleotide sequence ID" value="NZ_BMEE01000001.1"/>
</dbReference>
<comment type="caution">
    <text evidence="1">The sequence shown here is derived from an EMBL/GenBank/DDBJ whole genome shotgun (WGS) entry which is preliminary data.</text>
</comment>
<accession>A0A4Q9FRS5</accession>
<evidence type="ECO:0000313" key="2">
    <source>
        <dbReference type="Proteomes" id="UP000292372"/>
    </source>
</evidence>
<dbReference type="AlphaFoldDB" id="A0A4Q9FRS5"/>
<protein>
    <submittedName>
        <fullName evidence="1">Uncharacterized protein</fullName>
    </submittedName>
</protein>
<evidence type="ECO:0000313" key="1">
    <source>
        <dbReference type="EMBL" id="TBN18607.1"/>
    </source>
</evidence>
<name>A0A4Q9FRS5_9FLAO</name>
<organism evidence="1 2">
    <name type="scientific">Hyunsoonleella pacifica</name>
    <dbReference type="NCBI Taxonomy" id="1080224"/>
    <lineage>
        <taxon>Bacteria</taxon>
        <taxon>Pseudomonadati</taxon>
        <taxon>Bacteroidota</taxon>
        <taxon>Flavobacteriia</taxon>
        <taxon>Flavobacteriales</taxon>
        <taxon>Flavobacteriaceae</taxon>
    </lineage>
</organism>
<proteinExistence type="predicted"/>
<dbReference type="EMBL" id="SIRS01000001">
    <property type="protein sequence ID" value="TBN18607.1"/>
    <property type="molecule type" value="Genomic_DNA"/>
</dbReference>
<sequence>MNYKKRYLDTFIINDGLLNEIDLGATIGLNEDETMKIIAKLLQEHKIEYTMHKACNYCLMKKRIAK</sequence>
<gene>
    <name evidence="1" type="ORF">EYD46_00640</name>
</gene>
<keyword evidence="2" id="KW-1185">Reference proteome</keyword>
<dbReference type="Proteomes" id="UP000292372">
    <property type="component" value="Unassembled WGS sequence"/>
</dbReference>
<dbReference type="OrthoDB" id="840167at2"/>